<feature type="transmembrane region" description="Helical" evidence="9">
    <location>
        <begin position="16"/>
        <end position="33"/>
    </location>
</feature>
<dbReference type="Gene3D" id="2.40.50.100">
    <property type="match status" value="1"/>
</dbReference>
<dbReference type="GO" id="GO:0005762">
    <property type="term" value="C:mitochondrial large ribosomal subunit"/>
    <property type="evidence" value="ECO:0007669"/>
    <property type="project" value="TreeGrafter"/>
</dbReference>
<dbReference type="InterPro" id="IPR001684">
    <property type="entry name" value="Ribosomal_bL27"/>
</dbReference>
<accession>A0AAW1ULJ5</accession>
<dbReference type="Pfam" id="PF01016">
    <property type="entry name" value="Ribosomal_L27"/>
    <property type="match status" value="1"/>
</dbReference>
<keyword evidence="6" id="KW-0687">Ribonucleoprotein</keyword>
<dbReference type="Proteomes" id="UP001431783">
    <property type="component" value="Unassembled WGS sequence"/>
</dbReference>
<reference evidence="10 11" key="1">
    <citation type="submission" date="2023-03" db="EMBL/GenBank/DDBJ databases">
        <title>Genome insight into feeding habits of ladybird beetles.</title>
        <authorList>
            <person name="Li H.-S."/>
            <person name="Huang Y.-H."/>
            <person name="Pang H."/>
        </authorList>
    </citation>
    <scope>NUCLEOTIDE SEQUENCE [LARGE SCALE GENOMIC DNA]</scope>
    <source>
        <strain evidence="10">SYSU_2023b</strain>
        <tissue evidence="10">Whole body</tissue>
    </source>
</reference>
<evidence type="ECO:0000256" key="2">
    <source>
        <dbReference type="ARBA" id="ARBA00010797"/>
    </source>
</evidence>
<keyword evidence="3" id="KW-0809">Transit peptide</keyword>
<name>A0AAW1ULJ5_9CUCU</name>
<dbReference type="GO" id="GO:0003735">
    <property type="term" value="F:structural constituent of ribosome"/>
    <property type="evidence" value="ECO:0007669"/>
    <property type="project" value="InterPro"/>
</dbReference>
<evidence type="ECO:0000313" key="10">
    <source>
        <dbReference type="EMBL" id="KAK9881661.1"/>
    </source>
</evidence>
<dbReference type="PANTHER" id="PTHR15893:SF0">
    <property type="entry name" value="LARGE RIBOSOMAL SUBUNIT PROTEIN BL27M"/>
    <property type="match status" value="1"/>
</dbReference>
<proteinExistence type="inferred from homology"/>
<keyword evidence="5" id="KW-0496">Mitochondrion</keyword>
<dbReference type="SUPFAM" id="SSF110324">
    <property type="entry name" value="Ribosomal L27 protein-like"/>
    <property type="match status" value="1"/>
</dbReference>
<evidence type="ECO:0000256" key="8">
    <source>
        <dbReference type="ARBA" id="ARBA00076963"/>
    </source>
</evidence>
<keyword evidence="4" id="KW-0689">Ribosomal protein</keyword>
<dbReference type="PANTHER" id="PTHR15893">
    <property type="entry name" value="RIBOSOMAL PROTEIN L27"/>
    <property type="match status" value="1"/>
</dbReference>
<evidence type="ECO:0000256" key="7">
    <source>
        <dbReference type="ARBA" id="ARBA00035267"/>
    </source>
</evidence>
<comment type="subcellular location">
    <subcellularLocation>
        <location evidence="1">Mitochondrion</location>
    </subcellularLocation>
</comment>
<comment type="caution">
    <text evidence="10">The sequence shown here is derived from an EMBL/GenBank/DDBJ whole genome shotgun (WGS) entry which is preliminary data.</text>
</comment>
<evidence type="ECO:0000256" key="1">
    <source>
        <dbReference type="ARBA" id="ARBA00004173"/>
    </source>
</evidence>
<evidence type="ECO:0000256" key="6">
    <source>
        <dbReference type="ARBA" id="ARBA00023274"/>
    </source>
</evidence>
<evidence type="ECO:0000256" key="3">
    <source>
        <dbReference type="ARBA" id="ARBA00022946"/>
    </source>
</evidence>
<evidence type="ECO:0000313" key="11">
    <source>
        <dbReference type="Proteomes" id="UP001431783"/>
    </source>
</evidence>
<organism evidence="10 11">
    <name type="scientific">Henosepilachna vigintioctopunctata</name>
    <dbReference type="NCBI Taxonomy" id="420089"/>
    <lineage>
        <taxon>Eukaryota</taxon>
        <taxon>Metazoa</taxon>
        <taxon>Ecdysozoa</taxon>
        <taxon>Arthropoda</taxon>
        <taxon>Hexapoda</taxon>
        <taxon>Insecta</taxon>
        <taxon>Pterygota</taxon>
        <taxon>Neoptera</taxon>
        <taxon>Endopterygota</taxon>
        <taxon>Coleoptera</taxon>
        <taxon>Polyphaga</taxon>
        <taxon>Cucujiformia</taxon>
        <taxon>Coccinelloidea</taxon>
        <taxon>Coccinellidae</taxon>
        <taxon>Epilachninae</taxon>
        <taxon>Epilachnini</taxon>
        <taxon>Henosepilachna</taxon>
    </lineage>
</organism>
<comment type="similarity">
    <text evidence="2">Belongs to the bacterial ribosomal protein bL27 family.</text>
</comment>
<evidence type="ECO:0000256" key="4">
    <source>
        <dbReference type="ARBA" id="ARBA00022980"/>
    </source>
</evidence>
<keyword evidence="11" id="KW-1185">Reference proteome</keyword>
<dbReference type="FunFam" id="2.40.50.100:FF:000031">
    <property type="entry name" value="39S ribosomal protein L27, mitochondrial"/>
    <property type="match status" value="1"/>
</dbReference>
<keyword evidence="9" id="KW-0472">Membrane</keyword>
<dbReference type="EMBL" id="JARQZJ010000070">
    <property type="protein sequence ID" value="KAK9881661.1"/>
    <property type="molecule type" value="Genomic_DNA"/>
</dbReference>
<dbReference type="AlphaFoldDB" id="A0AAW1ULJ5"/>
<evidence type="ECO:0000256" key="9">
    <source>
        <dbReference type="SAM" id="Phobius"/>
    </source>
</evidence>
<dbReference type="GO" id="GO:0006412">
    <property type="term" value="P:translation"/>
    <property type="evidence" value="ECO:0007669"/>
    <property type="project" value="InterPro"/>
</dbReference>
<dbReference type="GO" id="GO:0005743">
    <property type="term" value="C:mitochondrial inner membrane"/>
    <property type="evidence" value="ECO:0007669"/>
    <property type="project" value="UniProtKB-ARBA"/>
</dbReference>
<dbReference type="PRINTS" id="PR00063">
    <property type="entry name" value="RIBOSOMALL27"/>
</dbReference>
<protein>
    <recommendedName>
        <fullName evidence="7">Large ribosomal subunit protein bL27m</fullName>
    </recommendedName>
    <alternativeName>
        <fullName evidence="8">39S ribosomal protein L27, mitochondrial</fullName>
    </alternativeName>
</protein>
<sequence length="148" mass="16772">MNSFTQFSKLYQNSTFSLQGCFGIISVLVRYASKKAGGSTRNSSHKVKPKHRGWKRQDGADVEAGTILALQRTLRFHPGLNVGLGRNGTLFAISAGKVVVTCEKADPNWDHTWVQRCHGFRKGIEFYKKYFNVIPKEQHNNFKLIDQI</sequence>
<gene>
    <name evidence="10" type="ORF">WA026_017177</name>
</gene>
<keyword evidence="9" id="KW-1133">Transmembrane helix</keyword>
<evidence type="ECO:0000256" key="5">
    <source>
        <dbReference type="ARBA" id="ARBA00023128"/>
    </source>
</evidence>
<keyword evidence="9" id="KW-0812">Transmembrane</keyword>